<name>A0A161PX42_9FIRM</name>
<feature type="transmembrane region" description="Helical" evidence="5">
    <location>
        <begin position="33"/>
        <end position="51"/>
    </location>
</feature>
<keyword evidence="7" id="KW-1185">Reference proteome</keyword>
<evidence type="ECO:0000256" key="3">
    <source>
        <dbReference type="ARBA" id="ARBA00022989"/>
    </source>
</evidence>
<proteinExistence type="predicted"/>
<dbReference type="Proteomes" id="UP000075737">
    <property type="component" value="Unassembled WGS sequence"/>
</dbReference>
<dbReference type="OrthoDB" id="9811701at2"/>
<dbReference type="STRING" id="520767.ATZ99_12160"/>
<dbReference type="PANTHER" id="PTHR30249">
    <property type="entry name" value="PUTATIVE SEROTONIN TRANSPORTER"/>
    <property type="match status" value="1"/>
</dbReference>
<dbReference type="Pfam" id="PF04172">
    <property type="entry name" value="LrgB"/>
    <property type="match status" value="1"/>
</dbReference>
<feature type="transmembrane region" description="Helical" evidence="5">
    <location>
        <begin position="63"/>
        <end position="80"/>
    </location>
</feature>
<evidence type="ECO:0000313" key="7">
    <source>
        <dbReference type="Proteomes" id="UP000075737"/>
    </source>
</evidence>
<evidence type="ECO:0000256" key="2">
    <source>
        <dbReference type="ARBA" id="ARBA00022692"/>
    </source>
</evidence>
<feature type="transmembrane region" description="Helical" evidence="5">
    <location>
        <begin position="6"/>
        <end position="26"/>
    </location>
</feature>
<reference evidence="6 7" key="1">
    <citation type="submission" date="2015-12" db="EMBL/GenBank/DDBJ databases">
        <title>Draft genome of Thermovenabulum gondwanense isolated from a red thermophilic microbial mat colonisisng an outflow channel of a bore well.</title>
        <authorList>
            <person name="Patel B.K."/>
        </authorList>
    </citation>
    <scope>NUCLEOTIDE SEQUENCE [LARGE SCALE GENOMIC DNA]</scope>
    <source>
        <strain evidence="6 7">R270</strain>
    </source>
</reference>
<keyword evidence="4 5" id="KW-0472">Membrane</keyword>
<keyword evidence="3 5" id="KW-1133">Transmembrane helix</keyword>
<dbReference type="PANTHER" id="PTHR30249:SF0">
    <property type="entry name" value="PLASTIDAL GLYCOLATE_GLYCERATE TRANSLOCATOR 1, CHLOROPLASTIC"/>
    <property type="match status" value="1"/>
</dbReference>
<comment type="caution">
    <text evidence="6">The sequence shown here is derived from an EMBL/GenBank/DDBJ whole genome shotgun (WGS) entry which is preliminary data.</text>
</comment>
<evidence type="ECO:0000256" key="1">
    <source>
        <dbReference type="ARBA" id="ARBA00004141"/>
    </source>
</evidence>
<dbReference type="PATRIC" id="fig|520767.4.peg.1320"/>
<evidence type="ECO:0000256" key="5">
    <source>
        <dbReference type="SAM" id="Phobius"/>
    </source>
</evidence>
<feature type="transmembrane region" description="Helical" evidence="5">
    <location>
        <begin position="92"/>
        <end position="117"/>
    </location>
</feature>
<protein>
    <submittedName>
        <fullName evidence="6">Inner membrane protein YohK</fullName>
    </submittedName>
</protein>
<accession>A0A161PX42</accession>
<keyword evidence="2 5" id="KW-0812">Transmembrane</keyword>
<dbReference type="EMBL" id="LOHZ01000028">
    <property type="protein sequence ID" value="KYO66334.1"/>
    <property type="molecule type" value="Genomic_DNA"/>
</dbReference>
<dbReference type="RefSeq" id="WP_068748352.1">
    <property type="nucleotide sequence ID" value="NZ_LOHZ01000028.1"/>
</dbReference>
<gene>
    <name evidence="6" type="primary">yohK</name>
    <name evidence="6" type="ORF">ATZ99_12160</name>
</gene>
<evidence type="ECO:0000313" key="6">
    <source>
        <dbReference type="EMBL" id="KYO66334.1"/>
    </source>
</evidence>
<dbReference type="InterPro" id="IPR007300">
    <property type="entry name" value="CidB/LrgB"/>
</dbReference>
<dbReference type="GO" id="GO:0016020">
    <property type="term" value="C:membrane"/>
    <property type="evidence" value="ECO:0007669"/>
    <property type="project" value="UniProtKB-SubCell"/>
</dbReference>
<comment type="subcellular location">
    <subcellularLocation>
        <location evidence="1">Membrane</location>
        <topology evidence="1">Multi-pass membrane protein</topology>
    </subcellularLocation>
</comment>
<feature type="transmembrane region" description="Helical" evidence="5">
    <location>
        <begin position="204"/>
        <end position="225"/>
    </location>
</feature>
<sequence>MIEEILKSPLFGITLTFIAFEIGLYVQNRTKSFVANPLAIILIIIFLVHFKIPYQDYNEGGKYISFFLGPATVALAVPLYKNFATILKYKLAIFIGITVGSITGIITSLLIALLLGADKTIALSLSPKSVTTPIAVEISNMLHGYPSITSTAVVITGIIGALTGPEVLNFFGIRNKIAKGIAMGTAAHGLGTSRAVQEGEIEGAMSGLAIGVAGVITSFILPHIIKGIID</sequence>
<organism evidence="6 7">
    <name type="scientific">Thermovenabulum gondwanense</name>
    <dbReference type="NCBI Taxonomy" id="520767"/>
    <lineage>
        <taxon>Bacteria</taxon>
        <taxon>Bacillati</taxon>
        <taxon>Bacillota</taxon>
        <taxon>Clostridia</taxon>
        <taxon>Thermosediminibacterales</taxon>
        <taxon>Thermosediminibacteraceae</taxon>
        <taxon>Thermovenabulum</taxon>
    </lineage>
</organism>
<dbReference type="AlphaFoldDB" id="A0A161PX42"/>
<evidence type="ECO:0000256" key="4">
    <source>
        <dbReference type="ARBA" id="ARBA00023136"/>
    </source>
</evidence>